<dbReference type="InterPro" id="IPR011711">
    <property type="entry name" value="GntR_C"/>
</dbReference>
<dbReference type="PANTHER" id="PTHR43537:SF24">
    <property type="entry name" value="GLUCONATE OPERON TRANSCRIPTIONAL REPRESSOR"/>
    <property type="match status" value="1"/>
</dbReference>
<dbReference type="KEGG" id="gza:IC807_17300"/>
<dbReference type="GO" id="GO:0003700">
    <property type="term" value="F:DNA-binding transcription factor activity"/>
    <property type="evidence" value="ECO:0007669"/>
    <property type="project" value="InterPro"/>
</dbReference>
<dbReference type="SMART" id="SM00895">
    <property type="entry name" value="FCD"/>
    <property type="match status" value="1"/>
</dbReference>
<evidence type="ECO:0000256" key="3">
    <source>
        <dbReference type="ARBA" id="ARBA00023163"/>
    </source>
</evidence>
<evidence type="ECO:0000259" key="4">
    <source>
        <dbReference type="PROSITE" id="PS50949"/>
    </source>
</evidence>
<dbReference type="PROSITE" id="PS50949">
    <property type="entry name" value="HTH_GNTR"/>
    <property type="match status" value="1"/>
</dbReference>
<gene>
    <name evidence="5" type="ORF">IC807_17300</name>
</gene>
<accession>A0A7H1RUU8</accession>
<dbReference type="InterPro" id="IPR008920">
    <property type="entry name" value="TF_FadR/GntR_C"/>
</dbReference>
<keyword evidence="1" id="KW-0805">Transcription regulation</keyword>
<feature type="domain" description="HTH gntR-type" evidence="4">
    <location>
        <begin position="9"/>
        <end position="76"/>
    </location>
</feature>
<keyword evidence="6" id="KW-1185">Reference proteome</keyword>
<protein>
    <submittedName>
        <fullName evidence="5">GntR family transcriptional regulator</fullName>
    </submittedName>
</protein>
<dbReference type="InterPro" id="IPR000524">
    <property type="entry name" value="Tscrpt_reg_HTH_GntR"/>
</dbReference>
<organism evidence="5 6">
    <name type="scientific">Geobacillus zalihae</name>
    <dbReference type="NCBI Taxonomy" id="213419"/>
    <lineage>
        <taxon>Bacteria</taxon>
        <taxon>Bacillati</taxon>
        <taxon>Bacillota</taxon>
        <taxon>Bacilli</taxon>
        <taxon>Bacillales</taxon>
        <taxon>Anoxybacillaceae</taxon>
        <taxon>Geobacillus</taxon>
    </lineage>
</organism>
<dbReference type="PANTHER" id="PTHR43537">
    <property type="entry name" value="TRANSCRIPTIONAL REGULATOR, GNTR FAMILY"/>
    <property type="match status" value="1"/>
</dbReference>
<sequence length="219" mass="25482">MKQQIVKKETLKKQVYEYLREEIITGGFAPGERLVEEKIAKQIQVSRSPIREAIRMLEKEGLVTVNKGGGVAVFSPDIENFQYLYECRVVLEPLAAYYAAQRITKNQIEDLRRQLIGIDAQPLGLKEILEMNTKFHEGIVEASRNPFLIRMIEQIRGINSLYRVAILKQNMLRMKSAIQEHIQIFEAIERGDADKARECMEKHIESDYKYYISIYQGRK</sequence>
<dbReference type="EMBL" id="CP061470">
    <property type="protein sequence ID" value="QNU18037.1"/>
    <property type="molecule type" value="Genomic_DNA"/>
</dbReference>
<keyword evidence="3" id="KW-0804">Transcription</keyword>
<evidence type="ECO:0000256" key="1">
    <source>
        <dbReference type="ARBA" id="ARBA00023015"/>
    </source>
</evidence>
<evidence type="ECO:0000313" key="5">
    <source>
        <dbReference type="EMBL" id="QNU18037.1"/>
    </source>
</evidence>
<dbReference type="Pfam" id="PF00392">
    <property type="entry name" value="GntR"/>
    <property type="match status" value="1"/>
</dbReference>
<dbReference type="SUPFAM" id="SSF46785">
    <property type="entry name" value="Winged helix' DNA-binding domain"/>
    <property type="match status" value="1"/>
</dbReference>
<evidence type="ECO:0000256" key="2">
    <source>
        <dbReference type="ARBA" id="ARBA00023125"/>
    </source>
</evidence>
<dbReference type="PRINTS" id="PR00035">
    <property type="entry name" value="HTHGNTR"/>
</dbReference>
<dbReference type="SUPFAM" id="SSF48008">
    <property type="entry name" value="GntR ligand-binding domain-like"/>
    <property type="match status" value="1"/>
</dbReference>
<dbReference type="Proteomes" id="UP000516388">
    <property type="component" value="Chromosome"/>
</dbReference>
<dbReference type="Pfam" id="PF07729">
    <property type="entry name" value="FCD"/>
    <property type="match status" value="1"/>
</dbReference>
<proteinExistence type="predicted"/>
<dbReference type="CDD" id="cd07377">
    <property type="entry name" value="WHTH_GntR"/>
    <property type="match status" value="1"/>
</dbReference>
<dbReference type="GO" id="GO:0003677">
    <property type="term" value="F:DNA binding"/>
    <property type="evidence" value="ECO:0007669"/>
    <property type="project" value="UniProtKB-KW"/>
</dbReference>
<dbReference type="InterPro" id="IPR036390">
    <property type="entry name" value="WH_DNA-bd_sf"/>
</dbReference>
<dbReference type="Gene3D" id="1.20.120.530">
    <property type="entry name" value="GntR ligand-binding domain-like"/>
    <property type="match status" value="1"/>
</dbReference>
<name>A0A7H1RUU8_9BACL</name>
<dbReference type="SMART" id="SM00345">
    <property type="entry name" value="HTH_GNTR"/>
    <property type="match status" value="1"/>
</dbReference>
<dbReference type="AlphaFoldDB" id="A0A7H1RUU8"/>
<evidence type="ECO:0000313" key="6">
    <source>
        <dbReference type="Proteomes" id="UP000516388"/>
    </source>
</evidence>
<reference evidence="5 6" key="1">
    <citation type="submission" date="2020-09" db="EMBL/GenBank/DDBJ databases">
        <title>Complete Geobacillus genomes through the use of hybrid genome assembly.</title>
        <authorList>
            <person name="Vera D.L."/>
            <person name="Venkateswaran K."/>
            <person name="Singh N.K."/>
            <person name="Landry K."/>
        </authorList>
    </citation>
    <scope>NUCLEOTIDE SEQUENCE [LARGE SCALE GENOMIC DNA]</scope>
    <source>
        <strain evidence="5 6">SURF-189</strain>
    </source>
</reference>
<keyword evidence="2" id="KW-0238">DNA-binding</keyword>
<dbReference type="InterPro" id="IPR036388">
    <property type="entry name" value="WH-like_DNA-bd_sf"/>
</dbReference>
<dbReference type="Gene3D" id="1.10.10.10">
    <property type="entry name" value="Winged helix-like DNA-binding domain superfamily/Winged helix DNA-binding domain"/>
    <property type="match status" value="1"/>
</dbReference>
<dbReference type="RefSeq" id="WP_015374093.1">
    <property type="nucleotide sequence ID" value="NZ_CP061470.1"/>
</dbReference>